<evidence type="ECO:0000313" key="3">
    <source>
        <dbReference type="Proteomes" id="UP001280581"/>
    </source>
</evidence>
<dbReference type="InterPro" id="IPR032710">
    <property type="entry name" value="NTF2-like_dom_sf"/>
</dbReference>
<gene>
    <name evidence="2" type="ORF">GRF29_213g113194</name>
</gene>
<comment type="caution">
    <text evidence="2">The sequence shown here is derived from an EMBL/GenBank/DDBJ whole genome shotgun (WGS) entry which is preliminary data.</text>
</comment>
<keyword evidence="3" id="KW-1185">Reference proteome</keyword>
<accession>A0AAN6REC3</accession>
<reference evidence="2 3" key="1">
    <citation type="submission" date="2021-02" db="EMBL/GenBank/DDBJ databases">
        <title>Genome assembly of Pseudopithomyces chartarum.</title>
        <authorList>
            <person name="Jauregui R."/>
            <person name="Singh J."/>
            <person name="Voisey C."/>
        </authorList>
    </citation>
    <scope>NUCLEOTIDE SEQUENCE [LARGE SCALE GENOMIC DNA]</scope>
    <source>
        <strain evidence="2 3">AGR01</strain>
    </source>
</reference>
<organism evidence="2 3">
    <name type="scientific">Pseudopithomyces chartarum</name>
    <dbReference type="NCBI Taxonomy" id="1892770"/>
    <lineage>
        <taxon>Eukaryota</taxon>
        <taxon>Fungi</taxon>
        <taxon>Dikarya</taxon>
        <taxon>Ascomycota</taxon>
        <taxon>Pezizomycotina</taxon>
        <taxon>Dothideomycetes</taxon>
        <taxon>Pleosporomycetidae</taxon>
        <taxon>Pleosporales</taxon>
        <taxon>Massarineae</taxon>
        <taxon>Didymosphaeriaceae</taxon>
        <taxon>Pseudopithomyces</taxon>
    </lineage>
</organism>
<dbReference type="EMBL" id="WVTA01000017">
    <property type="protein sequence ID" value="KAK3200828.1"/>
    <property type="molecule type" value="Genomic_DNA"/>
</dbReference>
<protein>
    <recommendedName>
        <fullName evidence="1">SnoaL-like domain-containing protein</fullName>
    </recommendedName>
</protein>
<dbReference type="InterPro" id="IPR037401">
    <property type="entry name" value="SnoaL-like"/>
</dbReference>
<dbReference type="AlphaFoldDB" id="A0AAN6REC3"/>
<sequence length="167" mass="18668">MTAITSLPNLTPREGVIDAIHRCFTGMDTNDHELYESACLQDESMTVVIGPTTVQGWKAIREFSEKVFHIVTSHAITNIRVALEDGAETASVTASAMAFHLRPAEAFTPEDTSYTSASVYRFEVVKDSKDGLWKIKRWEFQVLWTVGDPTVMHGEEVPEFITTLESK</sequence>
<dbReference type="Proteomes" id="UP001280581">
    <property type="component" value="Unassembled WGS sequence"/>
</dbReference>
<name>A0AAN6REC3_9PLEO</name>
<evidence type="ECO:0000259" key="1">
    <source>
        <dbReference type="Pfam" id="PF13577"/>
    </source>
</evidence>
<dbReference type="SUPFAM" id="SSF54427">
    <property type="entry name" value="NTF2-like"/>
    <property type="match status" value="1"/>
</dbReference>
<dbReference type="Gene3D" id="3.10.450.50">
    <property type="match status" value="1"/>
</dbReference>
<feature type="domain" description="SnoaL-like" evidence="1">
    <location>
        <begin position="10"/>
        <end position="138"/>
    </location>
</feature>
<proteinExistence type="predicted"/>
<evidence type="ECO:0000313" key="2">
    <source>
        <dbReference type="EMBL" id="KAK3200828.1"/>
    </source>
</evidence>
<dbReference type="Pfam" id="PF13577">
    <property type="entry name" value="SnoaL_4"/>
    <property type="match status" value="1"/>
</dbReference>